<dbReference type="InterPro" id="IPR023606">
    <property type="entry name" value="CoA-Trfase_III_dom_1_sf"/>
</dbReference>
<dbReference type="Proteomes" id="UP000069654">
    <property type="component" value="Unassembled WGS sequence"/>
</dbReference>
<sequence>MAEPAAPVTHNGGMCALDIPPAVLAHAQGIAGRLAELTGIAVDAEELLTGRAALLGIAPDGRRSAGGATRLLEAADGWCALTLSRADDIAAVPALIEADESDVDPDDPWPAVTAWTARQPAADAIARARLLGLPAAVLGETAAAPPVVRRLGLPAGARSARGLLVADLSSMWAGPLCGQLLLRAGATVVKVESPTRPDGTRSGPSVFFDWMNTGKLSYAATFDEPEPLRALLGAADVVIEGSRPAALIRRGLGPDDIPARPGRVWLRISGHGTCGERADWVAFGDDAAVSGGLVGTTADGPRFCGDAIADPLTGLHAALAAVEALHRGGGELIEVSMAATAAGYAALPPAPRPVPALRPPAPVPPARPLGADNAVVDQLIAERSVSPC</sequence>
<reference evidence="2" key="2">
    <citation type="submission" date="2016-02" db="EMBL/GenBank/DDBJ databases">
        <title>Draft genome sequence of five rapidly growing Mycobacterium species.</title>
        <authorList>
            <person name="Katahira K."/>
            <person name="Gotou Y."/>
            <person name="Iida K."/>
            <person name="Ogura Y."/>
            <person name="Hayashi T."/>
        </authorList>
    </citation>
    <scope>NUCLEOTIDE SEQUENCE [LARGE SCALE GENOMIC DNA]</scope>
    <source>
        <strain evidence="2">JCM6362</strain>
    </source>
</reference>
<organism evidence="1 2">
    <name type="scientific">Mycolicibacterium thermoresistibile</name>
    <name type="common">Mycobacterium thermoresistibile</name>
    <dbReference type="NCBI Taxonomy" id="1797"/>
    <lineage>
        <taxon>Bacteria</taxon>
        <taxon>Bacillati</taxon>
        <taxon>Actinomycetota</taxon>
        <taxon>Actinomycetes</taxon>
        <taxon>Mycobacteriales</taxon>
        <taxon>Mycobacteriaceae</taxon>
        <taxon>Mycolicibacterium</taxon>
    </lineage>
</organism>
<keyword evidence="1" id="KW-0808">Transferase</keyword>
<dbReference type="AlphaFoldDB" id="A0A100XIJ0"/>
<protein>
    <submittedName>
        <fullName evidence="1">Formyl-coenzyme A transferase</fullName>
    </submittedName>
</protein>
<dbReference type="STRING" id="1797.RMCT_4171"/>
<dbReference type="Gene3D" id="3.40.50.10540">
    <property type="entry name" value="Crotonobetainyl-coa:carnitine coa-transferase, domain 1"/>
    <property type="match status" value="1"/>
</dbReference>
<reference evidence="1 2" key="1">
    <citation type="journal article" date="2016" name="Genome Announc.">
        <title>Draft Genome Sequences of Five Rapidly Growing Mycobacterium Species, M. thermoresistibile, M. fortuitum subsp. acetamidolyticum, M. canariasense, M. brisbanense, and M. novocastrense.</title>
        <authorList>
            <person name="Katahira K."/>
            <person name="Ogura Y."/>
            <person name="Gotoh Y."/>
            <person name="Hayashi T."/>
        </authorList>
    </citation>
    <scope>NUCLEOTIDE SEQUENCE [LARGE SCALE GENOMIC DNA]</scope>
    <source>
        <strain evidence="1 2">JCM6362</strain>
    </source>
</reference>
<proteinExistence type="predicted"/>
<comment type="caution">
    <text evidence="1">The sequence shown here is derived from an EMBL/GenBank/DDBJ whole genome shotgun (WGS) entry which is preliminary data.</text>
</comment>
<dbReference type="InterPro" id="IPR003673">
    <property type="entry name" value="CoA-Trfase_fam_III"/>
</dbReference>
<dbReference type="SUPFAM" id="SSF89796">
    <property type="entry name" value="CoA-transferase family III (CaiB/BaiF)"/>
    <property type="match status" value="1"/>
</dbReference>
<dbReference type="PANTHER" id="PTHR48228:SF5">
    <property type="entry name" value="ALPHA-METHYLACYL-COA RACEMASE"/>
    <property type="match status" value="1"/>
</dbReference>
<dbReference type="Pfam" id="PF02515">
    <property type="entry name" value="CoA_transf_3"/>
    <property type="match status" value="1"/>
</dbReference>
<accession>A0A100XIJ0</accession>
<gene>
    <name evidence="1" type="ORF">RMCT_4171</name>
</gene>
<evidence type="ECO:0000313" key="1">
    <source>
        <dbReference type="EMBL" id="GAT17202.1"/>
    </source>
</evidence>
<evidence type="ECO:0000313" key="2">
    <source>
        <dbReference type="Proteomes" id="UP000069654"/>
    </source>
</evidence>
<name>A0A100XIJ0_MYCTH</name>
<dbReference type="GO" id="GO:0016740">
    <property type="term" value="F:transferase activity"/>
    <property type="evidence" value="ECO:0007669"/>
    <property type="project" value="UniProtKB-KW"/>
</dbReference>
<dbReference type="EMBL" id="BCTB01000050">
    <property type="protein sequence ID" value="GAT17202.1"/>
    <property type="molecule type" value="Genomic_DNA"/>
</dbReference>
<dbReference type="PANTHER" id="PTHR48228">
    <property type="entry name" value="SUCCINYL-COA--D-CITRAMALATE COA-TRANSFERASE"/>
    <property type="match status" value="1"/>
</dbReference>
<dbReference type="InterPro" id="IPR050509">
    <property type="entry name" value="CoA-transferase_III"/>
</dbReference>